<dbReference type="AlphaFoldDB" id="Q9M327"/>
<evidence type="ECO:0000313" key="2">
    <source>
        <dbReference type="EMBL" id="CAB88362.1"/>
    </source>
</evidence>
<proteinExistence type="predicted"/>
<feature type="region of interest" description="Disordered" evidence="1">
    <location>
        <begin position="321"/>
        <end position="344"/>
    </location>
</feature>
<dbReference type="TAIR" id="AT3G54000"/>
<feature type="compositionally biased region" description="Polar residues" evidence="1">
    <location>
        <begin position="321"/>
        <end position="331"/>
    </location>
</feature>
<name>Q9M327_ARATH</name>
<dbReference type="PANTHER" id="PTHR33356:SF5">
    <property type="entry name" value="TIP41-LIKE PROTEIN"/>
    <property type="match status" value="1"/>
</dbReference>
<protein>
    <submittedName>
        <fullName evidence="2">Uncharacterized protein F5K20_300</fullName>
    </submittedName>
</protein>
<dbReference type="ExpressionAtlas" id="Q9M327">
    <property type="expression patterns" value="baseline and differential"/>
</dbReference>
<gene>
    <name evidence="2" type="primary">F5K20_300</name>
</gene>
<feature type="region of interest" description="Disordered" evidence="1">
    <location>
        <begin position="262"/>
        <end position="284"/>
    </location>
</feature>
<reference evidence="2" key="1">
    <citation type="submission" date="1999-11" db="EMBL/GenBank/DDBJ databases">
        <authorList>
            <person name="Monfort A."/>
            <person name="Casacuberta E."/>
            <person name="Puigdomenech P."/>
            <person name="Mewes H.W."/>
            <person name="Rudd S."/>
            <person name="Lemcke K."/>
            <person name="Mayer K.F.X."/>
            <person name="Quetier F."/>
            <person name="Salanoubat M."/>
        </authorList>
    </citation>
    <scope>NUCLEOTIDE SEQUENCE</scope>
</reference>
<dbReference type="InterPro" id="IPR016802">
    <property type="entry name" value="UCP022260"/>
</dbReference>
<accession>Q9M327</accession>
<dbReference type="PANTHER" id="PTHR33356">
    <property type="entry name" value="TIP41-LIKE PROTEIN"/>
    <property type="match status" value="1"/>
</dbReference>
<sequence length="381" mass="42543">MEPPSSVVDDAEFWLPTEFLTDDDFLVEKENNSVGIDDSLFPYEPRHGFGTFGSTVKPNTVKEDDEESFLAGLTRQMVMSSLKDDFSGGVCGNHAFPAGNDHKAWEMNRSPPCVAGTGCCCLNQRFNQNLNSRVSSWDLYCAAERMSINDEPYHSGRGLLGSPAKLSATVKNHSNNGTGYYNNHQSLQYQKLQAIQFQQLKQQQLMKHRRQLVRQNRGVRVNGNKNVGPVDLSSSAWSNQFPRRDVMRAVFIGDHTGKRGSTGTGVFLPRSVNHTSRTETREKPTISTVLVPARLAQVLNLNLGEPVRSTATLNDVSWRQRSNNGGFSSQMVGGVRAEQSVQEPRLPSELELMTEDEVLDRLTTIDGLIDEEKSFETDRDR</sequence>
<dbReference type="PIR" id="T45940">
    <property type="entry name" value="T45940"/>
</dbReference>
<dbReference type="EMBL" id="AL132960">
    <property type="protein sequence ID" value="CAB88362.1"/>
    <property type="molecule type" value="Genomic_DNA"/>
</dbReference>
<reference key="2">
    <citation type="journal article" date="2000" name="Nature">
        <title>Sequence and analysis of chromosome 3 of the plant Arabidopsis thaliana.</title>
        <authorList>
            <consortium name="European Union Chromosome 3 Arabidopsis Sequencing Consortium"/>
            <consortium name="Institute for Genomic Research"/>
            <consortium name="Kazusa DNA Research Institute"/>
            <person name="Salanoubat M."/>
            <person name="Lemcke K."/>
            <person name="Rieger M."/>
            <person name="Ansorge W."/>
            <person name="Unseld M."/>
            <person name="Fartmann B."/>
            <person name="Valle G."/>
            <person name="Blocker H."/>
            <person name="Perez-Alonso M."/>
            <person name="Obermaier B."/>
            <person name="Delseny M."/>
            <person name="Boutry M."/>
            <person name="Grivell L.A."/>
            <person name="Mache R."/>
            <person name="Puigdomenech P."/>
            <person name="De Simone V."/>
            <person name="Choisne N."/>
            <person name="Artiguenave F."/>
            <person name="Robert C."/>
            <person name="Brottier P."/>
            <person name="Wincker P."/>
            <person name="Cattolico L."/>
            <person name="Weissenbach J."/>
            <person name="Saurin W."/>
            <person name="Quetier F."/>
            <person name="Schafer M."/>
            <person name="Muller-Auer S."/>
            <person name="Gabel C."/>
            <person name="Fuchs M."/>
            <person name="Benes V."/>
            <person name="Wurmbach E."/>
            <person name="Drzonek H."/>
            <person name="Erfle H."/>
            <person name="Jordan N."/>
            <person name="Bangert S."/>
            <person name="Wiedelmann R."/>
            <person name="Kranz H."/>
            <person name="Voss H."/>
            <person name="Holland R."/>
            <person name="Brandt P."/>
            <person name="Nyakatura G."/>
            <person name="Vezzi A."/>
            <person name="D'Angelo M."/>
            <person name="Pallavicini A."/>
            <person name="Toppo S."/>
            <person name="Simionati B."/>
            <person name="Conrad A."/>
            <person name="Hornischer K."/>
            <person name="Kauer G."/>
            <person name="Lohnert T.H."/>
            <person name="Nordsiek G."/>
            <person name="Reichelt J."/>
            <person name="Scharfe M."/>
            <person name="Schon O."/>
            <person name="Bargues M."/>
            <person name="Terol J."/>
            <person name="Climent J."/>
            <person name="Navarro P."/>
            <person name="Collado C."/>
            <person name="Perez-Perez A."/>
            <person name="Ottenwalder B."/>
            <person name="Duchemin D."/>
            <person name="Cooke R."/>
            <person name="Laudie M."/>
            <person name="Berger-Llauro C."/>
            <person name="Purnelle B."/>
            <person name="Masuy D."/>
            <person name="de Haan M."/>
            <person name="Maarse A.C."/>
            <person name="Alcaraz J.P."/>
            <person name="Cottet A."/>
            <person name="Casacuberta E."/>
            <person name="Monfort A."/>
            <person name="Argiriou A."/>
            <person name="flores M."/>
            <person name="Liguori R."/>
            <person name="Vitale D."/>
            <person name="Mannhaupt G."/>
            <person name="Haase D."/>
            <person name="Schoof H."/>
            <person name="Rudd S."/>
            <person name="Zaccaria P."/>
            <person name="Mewes H.W."/>
            <person name="Mayer K.F."/>
            <person name="Kaul S."/>
            <person name="Town C.D."/>
            <person name="Koo H.L."/>
            <person name="Tallon L.J."/>
            <person name="Jenkins J."/>
            <person name="Rooney T."/>
            <person name="Rizzo M."/>
            <person name="Walts A."/>
            <person name="Utterback T."/>
            <person name="Fujii C.Y."/>
            <person name="Shea T.P."/>
            <person name="Creasy T.H."/>
            <person name="Haas B."/>
            <person name="Maiti R."/>
            <person name="Wu D."/>
            <person name="Peterson J."/>
            <person name="Van Aken S."/>
            <person name="Pai G."/>
            <person name="Militscher J."/>
            <person name="Sellers P."/>
            <person name="Gill J.E."/>
            <person name="Feldblyum T.V."/>
            <person name="Preuss D."/>
            <person name="Lin X."/>
            <person name="Nierman W.C."/>
            <person name="Salzberg S.L."/>
            <person name="White O."/>
            <person name="Venter J.C."/>
            <person name="Fraser C.M."/>
            <person name="Kaneko T."/>
            <person name="Nakamura Y."/>
            <person name="Sato S."/>
            <person name="Kato T."/>
            <person name="Asamizu E."/>
            <person name="Sasamoto S."/>
            <person name="Kimura T."/>
            <person name="Idesawa K."/>
            <person name="Kawashima K."/>
            <person name="Kishida Y."/>
            <person name="Kiyokawa C."/>
            <person name="Kohara M."/>
            <person name="Matsumoto M."/>
            <person name="Matsuno A."/>
            <person name="Muraki A."/>
            <person name="Nakayama S."/>
            <person name="Nakazaki N."/>
            <person name="Shinpo S."/>
            <person name="Takeuchi C."/>
            <person name="Wada T."/>
            <person name="Watanabe A."/>
            <person name="Yamada M."/>
            <person name="Yasuda M."/>
            <person name="Tabata S."/>
        </authorList>
    </citation>
    <scope>NUCLEOTIDE SEQUENCE [LARGE SCALE GENOMIC DNA]</scope>
    <source>
        <strain>cv. Columbia</strain>
    </source>
</reference>
<reference evidence="2" key="3">
    <citation type="submission" date="2000-04" db="EMBL/GenBank/DDBJ databases">
        <authorList>
            <person name="EU Arabidopsis sequencing project"/>
        </authorList>
    </citation>
    <scope>NUCLEOTIDE SEQUENCE</scope>
</reference>
<dbReference type="PIRSF" id="PIRSF022260">
    <property type="entry name" value="UCP022260"/>
    <property type="match status" value="1"/>
</dbReference>
<evidence type="ECO:0000256" key="1">
    <source>
        <dbReference type="SAM" id="MobiDB-lite"/>
    </source>
</evidence>
<organism evidence="2">
    <name type="scientific">Arabidopsis thaliana</name>
    <name type="common">Mouse-ear cress</name>
    <dbReference type="NCBI Taxonomy" id="3702"/>
    <lineage>
        <taxon>Eukaryota</taxon>
        <taxon>Viridiplantae</taxon>
        <taxon>Streptophyta</taxon>
        <taxon>Embryophyta</taxon>
        <taxon>Tracheophyta</taxon>
        <taxon>Spermatophyta</taxon>
        <taxon>Magnoliopsida</taxon>
        <taxon>eudicotyledons</taxon>
        <taxon>Gunneridae</taxon>
        <taxon>Pentapetalae</taxon>
        <taxon>rosids</taxon>
        <taxon>malvids</taxon>
        <taxon>Brassicales</taxon>
        <taxon>Brassicaceae</taxon>
        <taxon>Camelineae</taxon>
        <taxon>Arabidopsis</taxon>
    </lineage>
</organism>